<reference evidence="3" key="1">
    <citation type="submission" date="2005-09" db="EMBL/GenBank/DDBJ databases">
        <title>Annotation of the Aspergillus terreus NIH2624 genome.</title>
        <authorList>
            <person name="Birren B.W."/>
            <person name="Lander E.S."/>
            <person name="Galagan J.E."/>
            <person name="Nusbaum C."/>
            <person name="Devon K."/>
            <person name="Henn M."/>
            <person name="Ma L.-J."/>
            <person name="Jaffe D.B."/>
            <person name="Butler J."/>
            <person name="Alvarez P."/>
            <person name="Gnerre S."/>
            <person name="Grabherr M."/>
            <person name="Kleber M."/>
            <person name="Mauceli E.W."/>
            <person name="Brockman W."/>
            <person name="Rounsley S."/>
            <person name="Young S.K."/>
            <person name="LaButti K."/>
            <person name="Pushparaj V."/>
            <person name="DeCaprio D."/>
            <person name="Crawford M."/>
            <person name="Koehrsen M."/>
            <person name="Engels R."/>
            <person name="Montgomery P."/>
            <person name="Pearson M."/>
            <person name="Howarth C."/>
            <person name="Larson L."/>
            <person name="Luoma S."/>
            <person name="White J."/>
            <person name="Alvarado L."/>
            <person name="Kodira C.D."/>
            <person name="Zeng Q."/>
            <person name="Oleary S."/>
            <person name="Yandava C."/>
            <person name="Denning D.W."/>
            <person name="Nierman W.C."/>
            <person name="Milne T."/>
            <person name="Madden K."/>
        </authorList>
    </citation>
    <scope>NUCLEOTIDE SEQUENCE [LARGE SCALE GENOMIC DNA]</scope>
    <source>
        <strain evidence="3">NIH 2624 / FGSC A1156</strain>
    </source>
</reference>
<dbReference type="RefSeq" id="XP_001209147.1">
    <property type="nucleotide sequence ID" value="XM_001209147.1"/>
</dbReference>
<dbReference type="HOGENOM" id="CLU_1057618_0_0_1"/>
<dbReference type="VEuPathDB" id="FungiDB:ATEG_01782"/>
<dbReference type="AlphaFoldDB" id="Q0CX02"/>
<dbReference type="Proteomes" id="UP000007963">
    <property type="component" value="Unassembled WGS sequence"/>
</dbReference>
<gene>
    <name evidence="2" type="ORF">ATEG_01782</name>
</gene>
<protein>
    <submittedName>
        <fullName evidence="2">Uncharacterized protein</fullName>
    </submittedName>
</protein>
<dbReference type="STRING" id="341663.Q0CX02"/>
<dbReference type="GeneID" id="4315592"/>
<dbReference type="eggNOG" id="ENOG502S5YZ">
    <property type="taxonomic scope" value="Eukaryota"/>
</dbReference>
<evidence type="ECO:0000256" key="1">
    <source>
        <dbReference type="SAM" id="MobiDB-lite"/>
    </source>
</evidence>
<evidence type="ECO:0000313" key="2">
    <source>
        <dbReference type="EMBL" id="EAU38539.1"/>
    </source>
</evidence>
<proteinExistence type="predicted"/>
<name>Q0CX02_ASPTN</name>
<feature type="compositionally biased region" description="Basic and acidic residues" evidence="1">
    <location>
        <begin position="227"/>
        <end position="249"/>
    </location>
</feature>
<accession>Q0CX02</accession>
<organism evidence="2 3">
    <name type="scientific">Aspergillus terreus (strain NIH 2624 / FGSC A1156)</name>
    <dbReference type="NCBI Taxonomy" id="341663"/>
    <lineage>
        <taxon>Eukaryota</taxon>
        <taxon>Fungi</taxon>
        <taxon>Dikarya</taxon>
        <taxon>Ascomycota</taxon>
        <taxon>Pezizomycotina</taxon>
        <taxon>Eurotiomycetes</taxon>
        <taxon>Eurotiomycetidae</taxon>
        <taxon>Eurotiales</taxon>
        <taxon>Aspergillaceae</taxon>
        <taxon>Aspergillus</taxon>
        <taxon>Aspergillus subgen. Circumdati</taxon>
    </lineage>
</organism>
<dbReference type="OrthoDB" id="2687876at2759"/>
<feature type="region of interest" description="Disordered" evidence="1">
    <location>
        <begin position="227"/>
        <end position="263"/>
    </location>
</feature>
<dbReference type="EMBL" id="CH476595">
    <property type="protein sequence ID" value="EAU38539.1"/>
    <property type="molecule type" value="Genomic_DNA"/>
</dbReference>
<sequence>MPHMYGLRTLSLPPDDLSLLFQVQHFGVSPKQLKSVPIISHSPNTSLLKRNIRMVDVSQAEALGIQKHGSLQKMKELFEAHWRERDRKIDMAFWKWEESDYLSRKPRFRSIPVCLVDDNYPASEWRLQGTTTFPYWDRQTAKLEPGAYCRACTYDYKNRHGPYSGPHMLSMKMSSEPYYRAFLEADLPKHFLHCDAAKANYNFLNQERSRHYYYRRTGSDFYVDVNRAARREPNEEQDVDGKEEGSKSMEEDDEQKTDEMIML</sequence>
<evidence type="ECO:0000313" key="3">
    <source>
        <dbReference type="Proteomes" id="UP000007963"/>
    </source>
</evidence>